<proteinExistence type="predicted"/>
<dbReference type="InterPro" id="IPR040680">
    <property type="entry name" value="DUF5643"/>
</dbReference>
<comment type="caution">
    <text evidence="5">The sequence shown here is derived from an EMBL/GenBank/DDBJ whole genome shotgun (WGS) entry which is preliminary data.</text>
</comment>
<dbReference type="Gene3D" id="2.60.40.1630">
    <property type="entry name" value="bacillus anthracis domain"/>
    <property type="match status" value="1"/>
</dbReference>
<keyword evidence="2" id="KW-0812">Transmembrane</keyword>
<name>A0ABW3L3K0_9BACI</name>
<feature type="domain" description="DUF5643" evidence="4">
    <location>
        <begin position="233"/>
        <end position="363"/>
    </location>
</feature>
<evidence type="ECO:0000256" key="2">
    <source>
        <dbReference type="SAM" id="Phobius"/>
    </source>
</evidence>
<keyword evidence="2" id="KW-0472">Membrane</keyword>
<evidence type="ECO:0000259" key="4">
    <source>
        <dbReference type="Pfam" id="PF18705"/>
    </source>
</evidence>
<dbReference type="Pfam" id="PF13786">
    <property type="entry name" value="DUF4179"/>
    <property type="match status" value="1"/>
</dbReference>
<sequence length="365" mass="41859">MKDKGIYDLLNDIEIDVTEYEDSNVSELEKRKVKMRLRKEVKAKKKRGWRNKLAAASIAFALLSSTMVGVSYTSYADDIPFLGSIFKHFNNQGLYDHHEENSTVLELEEKYNGLIMTVNEAVFAGDTVFITFTLESEHDLGESPTLNTIPDLSINNEKVALNGDEKITRVEDNKYVGMVTLNNSLRIKTNEVHVEWDVGNVQPDGNKEAINGDWYFEFDLERIDSGKVVIDKQNVSDDVRVNLKDMELTPISFVINYSNEVTDEVRSNWDFTFIELEVQDDLGNEYKNMQLFGNGLDFYDRNWTATFERIDSEAKSLTITPIVQLSDNDEVQYDNEGNIISESRSKNSKSEEEKYKLDSIEVNIQ</sequence>
<gene>
    <name evidence="5" type="ORF">ACFQ2J_14640</name>
</gene>
<dbReference type="RefSeq" id="WP_386062011.1">
    <property type="nucleotide sequence ID" value="NZ_JBHTKL010000005.1"/>
</dbReference>
<feature type="transmembrane region" description="Helical" evidence="2">
    <location>
        <begin position="53"/>
        <end position="75"/>
    </location>
</feature>
<dbReference type="Gene3D" id="2.60.40.1640">
    <property type="entry name" value="Conserved domain protein"/>
    <property type="match status" value="1"/>
</dbReference>
<protein>
    <submittedName>
        <fullName evidence="5">DUF4179 domain-containing protein</fullName>
    </submittedName>
</protein>
<organism evidence="5 6">
    <name type="scientific">Thalassobacillus hwangdonensis</name>
    <dbReference type="NCBI Taxonomy" id="546108"/>
    <lineage>
        <taxon>Bacteria</taxon>
        <taxon>Bacillati</taxon>
        <taxon>Bacillota</taxon>
        <taxon>Bacilli</taxon>
        <taxon>Bacillales</taxon>
        <taxon>Bacillaceae</taxon>
        <taxon>Thalassobacillus</taxon>
    </lineage>
</organism>
<accession>A0ABW3L3K0</accession>
<dbReference type="EMBL" id="JBHTKL010000005">
    <property type="protein sequence ID" value="MFD1020422.1"/>
    <property type="molecule type" value="Genomic_DNA"/>
</dbReference>
<evidence type="ECO:0000313" key="6">
    <source>
        <dbReference type="Proteomes" id="UP001596990"/>
    </source>
</evidence>
<evidence type="ECO:0000259" key="3">
    <source>
        <dbReference type="Pfam" id="PF13786"/>
    </source>
</evidence>
<keyword evidence="6" id="KW-1185">Reference proteome</keyword>
<evidence type="ECO:0000313" key="5">
    <source>
        <dbReference type="EMBL" id="MFD1020422.1"/>
    </source>
</evidence>
<keyword evidence="2" id="KW-1133">Transmembrane helix</keyword>
<feature type="compositionally biased region" description="Basic and acidic residues" evidence="1">
    <location>
        <begin position="343"/>
        <end position="359"/>
    </location>
</feature>
<feature type="domain" description="DUF4179" evidence="3">
    <location>
        <begin position="44"/>
        <end position="136"/>
    </location>
</feature>
<dbReference type="Proteomes" id="UP001596990">
    <property type="component" value="Unassembled WGS sequence"/>
</dbReference>
<evidence type="ECO:0000256" key="1">
    <source>
        <dbReference type="SAM" id="MobiDB-lite"/>
    </source>
</evidence>
<reference evidence="6" key="1">
    <citation type="journal article" date="2019" name="Int. J. Syst. Evol. Microbiol.">
        <title>The Global Catalogue of Microorganisms (GCM) 10K type strain sequencing project: providing services to taxonomists for standard genome sequencing and annotation.</title>
        <authorList>
            <consortium name="The Broad Institute Genomics Platform"/>
            <consortium name="The Broad Institute Genome Sequencing Center for Infectious Disease"/>
            <person name="Wu L."/>
            <person name="Ma J."/>
        </authorList>
    </citation>
    <scope>NUCLEOTIDE SEQUENCE [LARGE SCALE GENOMIC DNA]</scope>
    <source>
        <strain evidence="6">CCUG 56607</strain>
    </source>
</reference>
<feature type="region of interest" description="Disordered" evidence="1">
    <location>
        <begin position="338"/>
        <end position="365"/>
    </location>
</feature>
<dbReference type="InterPro" id="IPR025436">
    <property type="entry name" value="DUF4179"/>
</dbReference>
<dbReference type="Pfam" id="PF18705">
    <property type="entry name" value="DUF5643"/>
    <property type="match status" value="1"/>
</dbReference>